<proteinExistence type="predicted"/>
<dbReference type="AlphaFoldDB" id="A0A0P8C7Q2"/>
<name>A0A0P8C7Q2_9EURY</name>
<dbReference type="EMBL" id="LKCM01000202">
    <property type="protein sequence ID" value="KPQ42829.1"/>
    <property type="molecule type" value="Genomic_DNA"/>
</dbReference>
<gene>
    <name evidence="1" type="ORF">MPEBLZ_02625</name>
</gene>
<accession>A0A0P8C7Q2</accession>
<evidence type="ECO:0000313" key="2">
    <source>
        <dbReference type="Proteomes" id="UP000050360"/>
    </source>
</evidence>
<comment type="caution">
    <text evidence="1">The sequence shown here is derived from an EMBL/GenBank/DDBJ whole genome shotgun (WGS) entry which is preliminary data.</text>
</comment>
<protein>
    <submittedName>
        <fullName evidence="1">Uncharacterized protein</fullName>
    </submittedName>
</protein>
<sequence>MMDAGSDAILVGTSIMLGNVYEKTYELVHALNTKNDH</sequence>
<evidence type="ECO:0000313" key="1">
    <source>
        <dbReference type="EMBL" id="KPQ42829.1"/>
    </source>
</evidence>
<organism evidence="1 2">
    <name type="scientific">Candidatus Methanoperedens nitratireducens</name>
    <dbReference type="NCBI Taxonomy" id="1392998"/>
    <lineage>
        <taxon>Archaea</taxon>
        <taxon>Methanobacteriati</taxon>
        <taxon>Methanobacteriota</taxon>
        <taxon>Stenosarchaea group</taxon>
        <taxon>Methanomicrobia</taxon>
        <taxon>Methanosarcinales</taxon>
        <taxon>ANME-2 cluster</taxon>
        <taxon>Candidatus Methanoperedentaceae</taxon>
        <taxon>Candidatus Methanoperedens</taxon>
    </lineage>
</organism>
<reference evidence="1 2" key="1">
    <citation type="submission" date="2015-09" db="EMBL/GenBank/DDBJ databases">
        <title>A metagenomics-based metabolic model of nitrate-dependent anaerobic oxidation of methane by Methanoperedens-like archaea.</title>
        <authorList>
            <person name="Arshad A."/>
            <person name="Speth D.R."/>
            <person name="De Graaf R.M."/>
            <person name="Op Den Camp H.J."/>
            <person name="Jetten M.S."/>
            <person name="Welte C.U."/>
        </authorList>
    </citation>
    <scope>NUCLEOTIDE SEQUENCE [LARGE SCALE GENOMIC DNA]</scope>
</reference>
<dbReference type="Proteomes" id="UP000050360">
    <property type="component" value="Unassembled WGS sequence"/>
</dbReference>